<sequence length="66" mass="7222">VDEAVKVATNGEILSNEALCTDIYKNTPNIYVRGTTLEASKVQEYKTTDELLTAQGIPTVKYGQSQ</sequence>
<evidence type="ECO:0000313" key="1">
    <source>
        <dbReference type="EMBL" id="CEK50347.1"/>
    </source>
</evidence>
<name>A0A0B6Y241_9EUPU</name>
<accession>A0A0B6Y241</accession>
<dbReference type="EMBL" id="HACG01003482">
    <property type="protein sequence ID" value="CEK50347.1"/>
    <property type="molecule type" value="Transcribed_RNA"/>
</dbReference>
<proteinExistence type="predicted"/>
<feature type="non-terminal residue" evidence="1">
    <location>
        <position position="1"/>
    </location>
</feature>
<organism evidence="1">
    <name type="scientific">Arion vulgaris</name>
    <dbReference type="NCBI Taxonomy" id="1028688"/>
    <lineage>
        <taxon>Eukaryota</taxon>
        <taxon>Metazoa</taxon>
        <taxon>Spiralia</taxon>
        <taxon>Lophotrochozoa</taxon>
        <taxon>Mollusca</taxon>
        <taxon>Gastropoda</taxon>
        <taxon>Heterobranchia</taxon>
        <taxon>Euthyneura</taxon>
        <taxon>Panpulmonata</taxon>
        <taxon>Eupulmonata</taxon>
        <taxon>Stylommatophora</taxon>
        <taxon>Helicina</taxon>
        <taxon>Arionoidea</taxon>
        <taxon>Arionidae</taxon>
        <taxon>Arion</taxon>
    </lineage>
</organism>
<gene>
    <name evidence="1" type="primary">ORF10494</name>
</gene>
<dbReference type="AlphaFoldDB" id="A0A0B6Y241"/>
<protein>
    <submittedName>
        <fullName evidence="1">Uncharacterized protein</fullName>
    </submittedName>
</protein>
<reference evidence="1" key="1">
    <citation type="submission" date="2014-12" db="EMBL/GenBank/DDBJ databases">
        <title>Insight into the proteome of Arion vulgaris.</title>
        <authorList>
            <person name="Aradska J."/>
            <person name="Bulat T."/>
            <person name="Smidak R."/>
            <person name="Sarate P."/>
            <person name="Gangsoo J."/>
            <person name="Sialana F."/>
            <person name="Bilban M."/>
            <person name="Lubec G."/>
        </authorList>
    </citation>
    <scope>NUCLEOTIDE SEQUENCE</scope>
    <source>
        <tissue evidence="1">Skin</tissue>
    </source>
</reference>